<dbReference type="AlphaFoldDB" id="A0A2Y9C374"/>
<dbReference type="PANTHER" id="PTHR10465:SF0">
    <property type="entry name" value="SARCALUMENIN"/>
    <property type="match status" value="1"/>
</dbReference>
<evidence type="ECO:0000313" key="9">
    <source>
        <dbReference type="Proteomes" id="UP000245839"/>
    </source>
</evidence>
<dbReference type="Proteomes" id="UP000251571">
    <property type="component" value="Unassembled WGS sequence"/>
</dbReference>
<gene>
    <name evidence="7" type="ORF">BCF38_11659</name>
    <name evidence="8" type="ORF">SAMN05421539_11659</name>
</gene>
<evidence type="ECO:0000256" key="5">
    <source>
        <dbReference type="ARBA" id="ARBA00023136"/>
    </source>
</evidence>
<feature type="domain" description="Dynamin N-terminal" evidence="6">
    <location>
        <begin position="74"/>
        <end position="300"/>
    </location>
</feature>
<keyword evidence="2" id="KW-0547">Nucleotide-binding</keyword>
<keyword evidence="4" id="KW-0342">GTP-binding</keyword>
<dbReference type="GO" id="GO:0003924">
    <property type="term" value="F:GTPase activity"/>
    <property type="evidence" value="ECO:0007669"/>
    <property type="project" value="InterPro"/>
</dbReference>
<evidence type="ECO:0000313" key="7">
    <source>
        <dbReference type="EMBL" id="PWJ12501.1"/>
    </source>
</evidence>
<sequence>MEMSQIDQTGASAATRPDVAASVLSKGQEALRGLAEDIAGLREILCDVEAIGGPDMAKKLRGLMHDLDTFEPAVTMIGQIKSGKTTLVNAMAGHPDLLPSDVNPWTSVVTSLHLNVPRASDDPRASFRLFDADEWDNLVRNGGRIGELSARAGADKEVEKLRKQIARMHEKTRERLGRKFEMMLGQQHDYGSFDDSLIQRYVCMGDDFDPDQKADGQGQFADITRSADLWLDAAGLPMPLCIRDTPGVNDTFMMREQITIRALRDSKTCVVVLSAHQALSATDMGLIRLISNMKSRQVVVFVNRIDELSDPAAQVPEIRASLIDTLSQGGMQVPDIVFGSAYWATAVLKNEIDGMIAASAEALRGYAVEALGPEAAGMSVAEMVWSLSGMPALYEAIGVRIADGVGLQTIIAARRRAANYVAALRASSQMVSLKGGSGPVQKMPAAEVEGMLQDIHDEMIVDLNARLDEAFKRFGARVDQVHIRFVDRALESLIHHLETKGEKEVWNYSPDGLRMLMRSSYQVLRKNVMSACDSVYKRAGDELTDAYARIFDVEAENFRVEPPVVPETPQPMALARTIALDLKTSWWKSWWGKRRGYRAFSDGFRELIAAETQPIVAELTAHQTEEIRAVAMGRLETFLREQRDVLADMSAKSQVSIEELNGLFGVSQQKEREMLFEMLFEELEIDDPMPGDGRPGEEGDAA</sequence>
<evidence type="ECO:0000259" key="6">
    <source>
        <dbReference type="Pfam" id="PF00350"/>
    </source>
</evidence>
<comment type="subcellular location">
    <subcellularLocation>
        <location evidence="1">Membrane</location>
    </subcellularLocation>
</comment>
<dbReference type="GO" id="GO:0016020">
    <property type="term" value="C:membrane"/>
    <property type="evidence" value="ECO:0007669"/>
    <property type="project" value="UniProtKB-SubCell"/>
</dbReference>
<dbReference type="InterPro" id="IPR027094">
    <property type="entry name" value="Mitofusin_fam"/>
</dbReference>
<reference evidence="8 10" key="1">
    <citation type="submission" date="2016-10" db="EMBL/GenBank/DDBJ databases">
        <authorList>
            <person name="Cai Z."/>
        </authorList>
    </citation>
    <scope>NUCLEOTIDE SEQUENCE [LARGE SCALE GENOMIC DNA]</scope>
    <source>
        <strain evidence="8 10">DSM 25227</strain>
    </source>
</reference>
<dbReference type="RefSeq" id="WP_109566174.1">
    <property type="nucleotide sequence ID" value="NZ_QGDJ01000016.1"/>
</dbReference>
<dbReference type="InterPro" id="IPR027417">
    <property type="entry name" value="P-loop_NTPase"/>
</dbReference>
<evidence type="ECO:0000256" key="2">
    <source>
        <dbReference type="ARBA" id="ARBA00022741"/>
    </source>
</evidence>
<keyword evidence="5" id="KW-0472">Membrane</keyword>
<evidence type="ECO:0000256" key="1">
    <source>
        <dbReference type="ARBA" id="ARBA00004370"/>
    </source>
</evidence>
<evidence type="ECO:0000313" key="10">
    <source>
        <dbReference type="Proteomes" id="UP000251571"/>
    </source>
</evidence>
<evidence type="ECO:0000313" key="8">
    <source>
        <dbReference type="EMBL" id="SSA50982.1"/>
    </source>
</evidence>
<dbReference type="Pfam" id="PF00350">
    <property type="entry name" value="Dynamin_N"/>
    <property type="match status" value="1"/>
</dbReference>
<dbReference type="Proteomes" id="UP000245839">
    <property type="component" value="Unassembled WGS sequence"/>
</dbReference>
<keyword evidence="9" id="KW-1185">Reference proteome</keyword>
<dbReference type="EMBL" id="QGDJ01000016">
    <property type="protein sequence ID" value="PWJ12501.1"/>
    <property type="molecule type" value="Genomic_DNA"/>
</dbReference>
<dbReference type="Gene3D" id="3.40.50.300">
    <property type="entry name" value="P-loop containing nucleotide triphosphate hydrolases"/>
    <property type="match status" value="1"/>
</dbReference>
<dbReference type="OrthoDB" id="7927795at2"/>
<accession>A0A2Y9C374</accession>
<proteinExistence type="predicted"/>
<dbReference type="InterPro" id="IPR045063">
    <property type="entry name" value="Dynamin_N"/>
</dbReference>
<keyword evidence="3" id="KW-0378">Hydrolase</keyword>
<organism evidence="8 10">
    <name type="scientific">Jannaschia seohaensis</name>
    <dbReference type="NCBI Taxonomy" id="475081"/>
    <lineage>
        <taxon>Bacteria</taxon>
        <taxon>Pseudomonadati</taxon>
        <taxon>Pseudomonadota</taxon>
        <taxon>Alphaproteobacteria</taxon>
        <taxon>Rhodobacterales</taxon>
        <taxon>Roseobacteraceae</taxon>
        <taxon>Jannaschia</taxon>
    </lineage>
</organism>
<evidence type="ECO:0000256" key="4">
    <source>
        <dbReference type="ARBA" id="ARBA00023134"/>
    </source>
</evidence>
<evidence type="ECO:0000256" key="3">
    <source>
        <dbReference type="ARBA" id="ARBA00022801"/>
    </source>
</evidence>
<protein>
    <submittedName>
        <fullName evidence="8">Dynamin family protein</fullName>
    </submittedName>
</protein>
<dbReference type="PANTHER" id="PTHR10465">
    <property type="entry name" value="TRANSMEMBRANE GTPASE FZO1"/>
    <property type="match status" value="1"/>
</dbReference>
<reference evidence="7 9" key="2">
    <citation type="submission" date="2018-03" db="EMBL/GenBank/DDBJ databases">
        <title>Genomic Encyclopedia of Archaeal and Bacterial Type Strains, Phase II (KMG-II): from individual species to whole genera.</title>
        <authorList>
            <person name="Goeker M."/>
        </authorList>
    </citation>
    <scope>NUCLEOTIDE SEQUENCE [LARGE SCALE GENOMIC DNA]</scope>
    <source>
        <strain evidence="7 9">DSM 25227</strain>
    </source>
</reference>
<dbReference type="SUPFAM" id="SSF52540">
    <property type="entry name" value="P-loop containing nucleoside triphosphate hydrolases"/>
    <property type="match status" value="1"/>
</dbReference>
<dbReference type="EMBL" id="UETC01000016">
    <property type="protein sequence ID" value="SSA50982.1"/>
    <property type="molecule type" value="Genomic_DNA"/>
</dbReference>
<dbReference type="GO" id="GO:0005525">
    <property type="term" value="F:GTP binding"/>
    <property type="evidence" value="ECO:0007669"/>
    <property type="project" value="UniProtKB-KW"/>
</dbReference>
<name>A0A2Y9C374_9RHOB</name>